<evidence type="ECO:0000313" key="2">
    <source>
        <dbReference type="Proteomes" id="UP000004274"/>
    </source>
</evidence>
<dbReference type="EMBL" id="AFUE01000008">
    <property type="protein sequence ID" value="EGU66762.1"/>
    <property type="molecule type" value="Genomic_DNA"/>
</dbReference>
<dbReference type="Proteomes" id="UP000004274">
    <property type="component" value="Unassembled WGS sequence"/>
</dbReference>
<organism evidence="1 2">
    <name type="scientific">Streptococcus cristatus ATCC 51100</name>
    <dbReference type="NCBI Taxonomy" id="889201"/>
    <lineage>
        <taxon>Bacteria</taxon>
        <taxon>Bacillati</taxon>
        <taxon>Bacillota</taxon>
        <taxon>Bacilli</taxon>
        <taxon>Lactobacillales</taxon>
        <taxon>Streptococcaceae</taxon>
        <taxon>Streptococcus</taxon>
    </lineage>
</organism>
<gene>
    <name evidence="1" type="ORF">HMPREF9960_1558</name>
</gene>
<protein>
    <submittedName>
        <fullName evidence="1">Conserved domain protein</fullName>
    </submittedName>
</protein>
<evidence type="ECO:0000313" key="1">
    <source>
        <dbReference type="EMBL" id="EGU66762.1"/>
    </source>
</evidence>
<sequence length="113" mass="13292">MIGFFPIISLKKRDISPLLSLFLSKRFNFLFTFFNSLDDVSHKPENIGSRHQNSISISPSFYLFSQLKYIVTDSFLFDKYICQKNKDFCQKDLDPLQIFEKDTLKIVQLVNPK</sequence>
<proteinExistence type="predicted"/>
<name>A0AAV3EDG6_STRCR</name>
<comment type="caution">
    <text evidence="1">The sequence shown here is derived from an EMBL/GenBank/DDBJ whole genome shotgun (WGS) entry which is preliminary data.</text>
</comment>
<reference evidence="1 2" key="1">
    <citation type="submission" date="2011-05" db="EMBL/GenBank/DDBJ databases">
        <authorList>
            <person name="Durkin A.S."/>
            <person name="McCorrison J."/>
            <person name="Torralba M."/>
            <person name="Gillis M."/>
            <person name="Methe B."/>
            <person name="Sutton G."/>
            <person name="Nelson K.E."/>
        </authorList>
    </citation>
    <scope>NUCLEOTIDE SEQUENCE [LARGE SCALE GENOMIC DNA]</scope>
    <source>
        <strain evidence="1 2">ATCC 51100</strain>
    </source>
</reference>
<accession>A0AAV3EDG6</accession>
<dbReference type="AlphaFoldDB" id="A0AAV3EDG6"/>